<dbReference type="Gene3D" id="3.30.240.20">
    <property type="entry name" value="bsu07140 like domains"/>
    <property type="match status" value="2"/>
</dbReference>
<dbReference type="InterPro" id="IPR007353">
    <property type="entry name" value="DUF421"/>
</dbReference>
<evidence type="ECO:0000259" key="8">
    <source>
        <dbReference type="Pfam" id="PF04239"/>
    </source>
</evidence>
<comment type="similarity">
    <text evidence="2">Belongs to the UPF0702 family.</text>
</comment>
<evidence type="ECO:0000256" key="5">
    <source>
        <dbReference type="ARBA" id="ARBA00022989"/>
    </source>
</evidence>
<keyword evidence="3" id="KW-1003">Cell membrane</keyword>
<dbReference type="RefSeq" id="WP_377772622.1">
    <property type="nucleotide sequence ID" value="NZ_JBHUHO010000030.1"/>
</dbReference>
<evidence type="ECO:0000256" key="6">
    <source>
        <dbReference type="ARBA" id="ARBA00023136"/>
    </source>
</evidence>
<comment type="subcellular location">
    <subcellularLocation>
        <location evidence="1">Cell membrane</location>
        <topology evidence="1">Multi-pass membrane protein</topology>
    </subcellularLocation>
</comment>
<feature type="transmembrane region" description="Helical" evidence="7">
    <location>
        <begin position="32"/>
        <end position="51"/>
    </location>
</feature>
<dbReference type="Pfam" id="PF04239">
    <property type="entry name" value="DUF421"/>
    <property type="match status" value="1"/>
</dbReference>
<evidence type="ECO:0000256" key="3">
    <source>
        <dbReference type="ARBA" id="ARBA00022475"/>
    </source>
</evidence>
<dbReference type="EMBL" id="JBHUHO010000030">
    <property type="protein sequence ID" value="MFD2116449.1"/>
    <property type="molecule type" value="Genomic_DNA"/>
</dbReference>
<name>A0ABW4YLW8_9BACL</name>
<dbReference type="Proteomes" id="UP001597362">
    <property type="component" value="Unassembled WGS sequence"/>
</dbReference>
<evidence type="ECO:0000256" key="7">
    <source>
        <dbReference type="SAM" id="Phobius"/>
    </source>
</evidence>
<gene>
    <name evidence="9" type="ORF">ACFSJH_12020</name>
</gene>
<feature type="transmembrane region" description="Helical" evidence="7">
    <location>
        <begin position="57"/>
        <end position="78"/>
    </location>
</feature>
<keyword evidence="10" id="KW-1185">Reference proteome</keyword>
<evidence type="ECO:0000313" key="10">
    <source>
        <dbReference type="Proteomes" id="UP001597362"/>
    </source>
</evidence>
<evidence type="ECO:0000256" key="1">
    <source>
        <dbReference type="ARBA" id="ARBA00004651"/>
    </source>
</evidence>
<dbReference type="InterPro" id="IPR023090">
    <property type="entry name" value="UPF0702_alpha/beta_dom_sf"/>
</dbReference>
<comment type="caution">
    <text evidence="9">The sequence shown here is derived from an EMBL/GenBank/DDBJ whole genome shotgun (WGS) entry which is preliminary data.</text>
</comment>
<evidence type="ECO:0000313" key="9">
    <source>
        <dbReference type="EMBL" id="MFD2116449.1"/>
    </source>
</evidence>
<proteinExistence type="inferred from homology"/>
<reference evidence="10" key="1">
    <citation type="journal article" date="2019" name="Int. J. Syst. Evol. Microbiol.">
        <title>The Global Catalogue of Microorganisms (GCM) 10K type strain sequencing project: providing services to taxonomists for standard genome sequencing and annotation.</title>
        <authorList>
            <consortium name="The Broad Institute Genomics Platform"/>
            <consortium name="The Broad Institute Genome Sequencing Center for Infectious Disease"/>
            <person name="Wu L."/>
            <person name="Ma J."/>
        </authorList>
    </citation>
    <scope>NUCLEOTIDE SEQUENCE [LARGE SCALE GENOMIC DNA]</scope>
    <source>
        <strain evidence="10">GH52</strain>
    </source>
</reference>
<sequence>MELLMLSARTAIIYIIVFITMRIMGKREVGQLSLLDLIISLMIADIAVVAIEDLERSIWAAVFPLLVLIFFQVSTAFISMKNRKIRLFLDGKPSVIIANGDIYHDVMRKQRYTLDDLLLQLRENQIASIDEVAFAILETNGKLSVIPKEPEEQQTRNKKAAQINIPKGYRYEILPIPLIMHGEVQNENLEKLNKNRFWLKQQLQERQVDQFKDVFFCSINQHGELYFNLKDNKSLKPSSN</sequence>
<keyword evidence="4 7" id="KW-0812">Transmembrane</keyword>
<accession>A0ABW4YLW8</accession>
<dbReference type="PANTHER" id="PTHR34582">
    <property type="entry name" value="UPF0702 TRANSMEMBRANE PROTEIN YCAP"/>
    <property type="match status" value="1"/>
</dbReference>
<feature type="transmembrane region" description="Helical" evidence="7">
    <location>
        <begin position="6"/>
        <end position="25"/>
    </location>
</feature>
<feature type="domain" description="YetF C-terminal" evidence="8">
    <location>
        <begin position="80"/>
        <end position="219"/>
    </location>
</feature>
<dbReference type="PANTHER" id="PTHR34582:SF6">
    <property type="entry name" value="UPF0702 TRANSMEMBRANE PROTEIN YCAP"/>
    <property type="match status" value="1"/>
</dbReference>
<protein>
    <submittedName>
        <fullName evidence="9">DUF421 domain-containing protein</fullName>
    </submittedName>
</protein>
<organism evidence="9 10">
    <name type="scientific">Paenibacillus yanchengensis</name>
    <dbReference type="NCBI Taxonomy" id="2035833"/>
    <lineage>
        <taxon>Bacteria</taxon>
        <taxon>Bacillati</taxon>
        <taxon>Bacillota</taxon>
        <taxon>Bacilli</taxon>
        <taxon>Bacillales</taxon>
        <taxon>Paenibacillaceae</taxon>
        <taxon>Paenibacillus</taxon>
    </lineage>
</organism>
<keyword evidence="5 7" id="KW-1133">Transmembrane helix</keyword>
<evidence type="ECO:0000256" key="2">
    <source>
        <dbReference type="ARBA" id="ARBA00006448"/>
    </source>
</evidence>
<keyword evidence="6 7" id="KW-0472">Membrane</keyword>
<evidence type="ECO:0000256" key="4">
    <source>
        <dbReference type="ARBA" id="ARBA00022692"/>
    </source>
</evidence>